<feature type="domain" description="Copper amine oxidase-like N-terminal" evidence="2">
    <location>
        <begin position="52"/>
        <end position="131"/>
    </location>
</feature>
<evidence type="ECO:0000259" key="2">
    <source>
        <dbReference type="Pfam" id="PF07833"/>
    </source>
</evidence>
<dbReference type="InterPro" id="IPR018711">
    <property type="entry name" value="NAGPA"/>
</dbReference>
<keyword evidence="5" id="KW-1185">Reference proteome</keyword>
<dbReference type="InterPro" id="IPR012854">
    <property type="entry name" value="Cu_amine_oxidase-like_N"/>
</dbReference>
<dbReference type="SUPFAM" id="SSF55383">
    <property type="entry name" value="Copper amine oxidase, domain N"/>
    <property type="match status" value="1"/>
</dbReference>
<accession>A0A2S8SVN9</accession>
<dbReference type="PANTHER" id="PTHR40446">
    <property type="entry name" value="N-ACETYLGLUCOSAMINE-1-PHOSPHODIESTER ALPHA-N-ACETYLGLUCOSAMINIDASE"/>
    <property type="match status" value="1"/>
</dbReference>
<feature type="compositionally biased region" description="Polar residues" evidence="1">
    <location>
        <begin position="1"/>
        <end position="19"/>
    </location>
</feature>
<evidence type="ECO:0000313" key="5">
    <source>
        <dbReference type="Proteomes" id="UP000237684"/>
    </source>
</evidence>
<dbReference type="AlphaFoldDB" id="A0A2S8SVN9"/>
<comment type="caution">
    <text evidence="4">The sequence shown here is derived from an EMBL/GenBank/DDBJ whole genome shotgun (WGS) entry which is preliminary data.</text>
</comment>
<feature type="region of interest" description="Disordered" evidence="1">
    <location>
        <begin position="1"/>
        <end position="26"/>
    </location>
</feature>
<feature type="domain" description="Phosphodiester glycosidase" evidence="3">
    <location>
        <begin position="412"/>
        <end position="582"/>
    </location>
</feature>
<gene>
    <name evidence="4" type="ORF">B1R32_103111</name>
</gene>
<dbReference type="Gene3D" id="3.30.457.10">
    <property type="entry name" value="Copper amine oxidase-like, N-terminal domain"/>
    <property type="match status" value="1"/>
</dbReference>
<dbReference type="InParanoid" id="A0A2S8SVN9"/>
<proteinExistence type="predicted"/>
<evidence type="ECO:0000256" key="1">
    <source>
        <dbReference type="SAM" id="MobiDB-lite"/>
    </source>
</evidence>
<dbReference type="Proteomes" id="UP000237684">
    <property type="component" value="Unassembled WGS sequence"/>
</dbReference>
<dbReference type="Pfam" id="PF07833">
    <property type="entry name" value="Cu_amine_oxidN1"/>
    <property type="match status" value="1"/>
</dbReference>
<evidence type="ECO:0000259" key="3">
    <source>
        <dbReference type="Pfam" id="PF09992"/>
    </source>
</evidence>
<dbReference type="InterPro" id="IPR036582">
    <property type="entry name" value="Mao_N_sf"/>
</dbReference>
<evidence type="ECO:0000313" key="4">
    <source>
        <dbReference type="EMBL" id="PQV64844.1"/>
    </source>
</evidence>
<sequence>MARAQTKSAPTRLAQQTLPEITPNAPAPLELPTPPTAQAYLSCVPGARQSFGQVMVPVTFFSNGLGASVGPLEAGKWRLLYFGRQIDFFPYQNGARFDGKSVVLPAKPQMIEGTLYVPLDAFCEFLGVKWSQVASSDAQKSVFLLQFPATYIEEVRAAKTKDKVRVVVTLSNPTRIVASQAKAAVGFQFAGARAANVPSLTQIGDYLVENALLESGNWNAQLGVKLNYAAPISWFTLGSPPRLVIDAQRLFEERTLDNKSGLSLTKIRKGTGHGPVQMWAVKLDPRDGWRIKVAPAGFGVLQRARPTRLAARHKAPLAINGGFFAYDGAAVGAVLVDNEWIRLPWGGRTAVGFSADGSAKIDNLQTAAAVTFGANYRLPIRELNGWPDASRITVLTRRFAPKYRLSAGEMAVVVKDGIVVSKPGSGFAPILEGGFTLVASGGARPYLDKIARGEKAKLSISPIGWPQIQTALGGGPRLVKNSKILVTNENFRSDVRLGNGARTAFGIDAQGRYIILIADGRSKYYSTGLTLQELAATMQKLGAVDALNLDGGGSTAMAVRGKLVNRPSDGTERSVANALLVMR</sequence>
<dbReference type="EMBL" id="NIGF01000003">
    <property type="protein sequence ID" value="PQV64844.1"/>
    <property type="molecule type" value="Genomic_DNA"/>
</dbReference>
<organism evidence="4 5">
    <name type="scientific">Abditibacterium utsteinense</name>
    <dbReference type="NCBI Taxonomy" id="1960156"/>
    <lineage>
        <taxon>Bacteria</taxon>
        <taxon>Pseudomonadati</taxon>
        <taxon>Abditibacteriota</taxon>
        <taxon>Abditibacteriia</taxon>
        <taxon>Abditibacteriales</taxon>
        <taxon>Abditibacteriaceae</taxon>
        <taxon>Abditibacterium</taxon>
    </lineage>
</organism>
<protein>
    <submittedName>
        <fullName evidence="4">Copper amine oxidase N-terminal domain-containing protein</fullName>
    </submittedName>
</protein>
<dbReference type="Pfam" id="PF09992">
    <property type="entry name" value="NAGPA"/>
    <property type="match status" value="1"/>
</dbReference>
<name>A0A2S8SVN9_9BACT</name>
<reference evidence="4 5" key="1">
    <citation type="journal article" date="2018" name="Syst. Appl. Microbiol.">
        <title>Abditibacterium utsteinense sp. nov., the first cultivated member of candidate phylum FBP, isolated from ice-free Antarctic soil samples.</title>
        <authorList>
            <person name="Tahon G."/>
            <person name="Tytgat B."/>
            <person name="Lebbe L."/>
            <person name="Carlier A."/>
            <person name="Willems A."/>
        </authorList>
    </citation>
    <scope>NUCLEOTIDE SEQUENCE [LARGE SCALE GENOMIC DNA]</scope>
    <source>
        <strain evidence="4 5">LMG 29911</strain>
    </source>
</reference>
<dbReference type="PANTHER" id="PTHR40446:SF2">
    <property type="entry name" value="N-ACETYLGLUCOSAMINE-1-PHOSPHODIESTER ALPHA-N-ACETYLGLUCOSAMINIDASE"/>
    <property type="match status" value="1"/>
</dbReference>